<organism evidence="2 3">
    <name type="scientific">Arthrobacter phage Persistence</name>
    <dbReference type="NCBI Taxonomy" id="2836007"/>
    <lineage>
        <taxon>Viruses</taxon>
        <taxon>Duplodnaviria</taxon>
        <taxon>Heunggongvirae</taxon>
        <taxon>Uroviricota</taxon>
        <taxon>Caudoviricetes</taxon>
        <taxon>Persistencevirus</taxon>
        <taxon>Persistencevirus persistence</taxon>
    </lineage>
</organism>
<evidence type="ECO:0000313" key="2">
    <source>
        <dbReference type="EMBL" id="QWY79696.1"/>
    </source>
</evidence>
<proteinExistence type="predicted"/>
<dbReference type="EMBL" id="MW712719">
    <property type="protein sequence ID" value="QWY79696.1"/>
    <property type="molecule type" value="Genomic_DNA"/>
</dbReference>
<dbReference type="Proteomes" id="UP000693837">
    <property type="component" value="Segment"/>
</dbReference>
<gene>
    <name evidence="2" type="primary">68</name>
    <name evidence="2" type="ORF">SEA_PERSISTENCE_68</name>
</gene>
<name>A0A8F3E651_9CAUD</name>
<evidence type="ECO:0000256" key="1">
    <source>
        <dbReference type="SAM" id="MobiDB-lite"/>
    </source>
</evidence>
<protein>
    <submittedName>
        <fullName evidence="2">Uncharacterized protein</fullName>
    </submittedName>
</protein>
<reference evidence="2" key="1">
    <citation type="submission" date="2021-03" db="EMBL/GenBank/DDBJ databases">
        <authorList>
            <person name="Pedlow M.R."/>
            <person name="Nance H.A."/>
            <person name="Bradley A.M."/>
            <person name="Brown C.A."/>
            <person name="Channell S.A."/>
            <person name="Forbes A.M."/>
            <person name="Lovell B."/>
            <person name="Mcdonald B.E."/>
            <person name="Silva M.B."/>
            <person name="White G.J."/>
            <person name="Zack K.M."/>
            <person name="Garlena R.A."/>
            <person name="Russell D.A."/>
            <person name="Jacobs-Sera D."/>
            <person name="Hatfull G.F."/>
        </authorList>
    </citation>
    <scope>NUCLEOTIDE SEQUENCE</scope>
</reference>
<evidence type="ECO:0000313" key="3">
    <source>
        <dbReference type="Proteomes" id="UP000693837"/>
    </source>
</evidence>
<dbReference type="GeneID" id="77931943"/>
<sequence length="77" mass="8696">MSDSCCVLCRTPTGVCASKYACEHHKLAQAQEDANHRARRTHRDPTADQAIRNLTRTTKPKTKAAPKRPFSYPKEDK</sequence>
<accession>A0A8F3E651</accession>
<dbReference type="RefSeq" id="YP_010656069.1">
    <property type="nucleotide sequence ID" value="NC_070834.1"/>
</dbReference>
<feature type="region of interest" description="Disordered" evidence="1">
    <location>
        <begin position="30"/>
        <end position="77"/>
    </location>
</feature>
<dbReference type="KEGG" id="vg:77931943"/>
<keyword evidence="3" id="KW-1185">Reference proteome</keyword>